<dbReference type="InterPro" id="IPR025166">
    <property type="entry name" value="Integrase_DNA_bind_dom"/>
</dbReference>
<dbReference type="PANTHER" id="PTHR30629">
    <property type="entry name" value="PROPHAGE INTEGRASE"/>
    <property type="match status" value="1"/>
</dbReference>
<keyword evidence="9" id="KW-1185">Reference proteome</keyword>
<dbReference type="SUPFAM" id="SSF56349">
    <property type="entry name" value="DNA breaking-rejoining enzymes"/>
    <property type="match status" value="1"/>
</dbReference>
<keyword evidence="4" id="KW-0233">DNA recombination</keyword>
<gene>
    <name evidence="8" type="ORF">F3S47_02690</name>
</gene>
<evidence type="ECO:0000256" key="4">
    <source>
        <dbReference type="ARBA" id="ARBA00023172"/>
    </source>
</evidence>
<comment type="similarity">
    <text evidence="1">Belongs to the 'phage' integrase family.</text>
</comment>
<accession>A0A5J5GP66</accession>
<protein>
    <submittedName>
        <fullName evidence="8">DUF4102 domain-containing protein</fullName>
    </submittedName>
</protein>
<dbReference type="Proteomes" id="UP000326554">
    <property type="component" value="Unassembled WGS sequence"/>
</dbReference>
<feature type="domain" description="Core-binding (CB)" evidence="7">
    <location>
        <begin position="88"/>
        <end position="169"/>
    </location>
</feature>
<dbReference type="Pfam" id="PF22022">
    <property type="entry name" value="Phage_int_M"/>
    <property type="match status" value="1"/>
</dbReference>
<sequence>MKAKKEPGMYGDGGGLYLRVGPSGSKSWILRTRIKGRFTQSGKPLRWEGGLGSVNDVSLADARLKAQELRALARQGQDPGAARDHEEITFRKAAERVHAEMKPTWKSERHANIWWSSMENHVFPAFGDRLIEDIGQPDVRSALALIWTSKPDTARRVKQRVANVFSWAIAAGHYSNANPVNRDLVSGLPKVRRRTKHRPALPWQELPDFMDDLSKREGMSAFTLKFLILTACRSWEVRGAEWSEFSGSIWTVPPERMKRDIPHRVPLSNEALAVVEELKGLDDRYVFPAITRDEAGKAKPQSVNVFGSLLDRMKVEGVTAHGFRSTFRDWASEYARVDREVAEAALSHATGNEVERAYARSDLFLRRVELMEQWGKFATGQDDGKVVRLAGT</sequence>
<dbReference type="PROSITE" id="PS51898">
    <property type="entry name" value="TYR_RECOMBINASE"/>
    <property type="match status" value="1"/>
</dbReference>
<dbReference type="AlphaFoldDB" id="A0A5J5GP66"/>
<dbReference type="GO" id="GO:0003677">
    <property type="term" value="F:DNA binding"/>
    <property type="evidence" value="ECO:0007669"/>
    <property type="project" value="UniProtKB-UniRule"/>
</dbReference>
<evidence type="ECO:0000256" key="1">
    <source>
        <dbReference type="ARBA" id="ARBA00008857"/>
    </source>
</evidence>
<dbReference type="InterPro" id="IPR011010">
    <property type="entry name" value="DNA_brk_join_enz"/>
</dbReference>
<dbReference type="PANTHER" id="PTHR30629:SF2">
    <property type="entry name" value="PROPHAGE INTEGRASE INTS-RELATED"/>
    <property type="match status" value="1"/>
</dbReference>
<evidence type="ECO:0000256" key="2">
    <source>
        <dbReference type="ARBA" id="ARBA00022908"/>
    </source>
</evidence>
<dbReference type="Pfam" id="PF13356">
    <property type="entry name" value="Arm-DNA-bind_3"/>
    <property type="match status" value="1"/>
</dbReference>
<dbReference type="InterPro" id="IPR013762">
    <property type="entry name" value="Integrase-like_cat_sf"/>
</dbReference>
<dbReference type="InterPro" id="IPR010998">
    <property type="entry name" value="Integrase_recombinase_N"/>
</dbReference>
<keyword evidence="2" id="KW-0229">DNA integration</keyword>
<organism evidence="8 9">
    <name type="scientific">Histidinibacterium aquaticum</name>
    <dbReference type="NCBI Taxonomy" id="2613962"/>
    <lineage>
        <taxon>Bacteria</taxon>
        <taxon>Pseudomonadati</taxon>
        <taxon>Pseudomonadota</taxon>
        <taxon>Alphaproteobacteria</taxon>
        <taxon>Rhodobacterales</taxon>
        <taxon>Paracoccaceae</taxon>
        <taxon>Histidinibacterium</taxon>
    </lineage>
</organism>
<evidence type="ECO:0000259" key="6">
    <source>
        <dbReference type="PROSITE" id="PS51898"/>
    </source>
</evidence>
<dbReference type="GO" id="GO:0006310">
    <property type="term" value="P:DNA recombination"/>
    <property type="evidence" value="ECO:0007669"/>
    <property type="project" value="UniProtKB-KW"/>
</dbReference>
<dbReference type="InterPro" id="IPR002104">
    <property type="entry name" value="Integrase_catalytic"/>
</dbReference>
<reference evidence="8 9" key="1">
    <citation type="submission" date="2019-09" db="EMBL/GenBank/DDBJ databases">
        <authorList>
            <person name="Park J.-S."/>
            <person name="Choi H.-J."/>
        </authorList>
    </citation>
    <scope>NUCLEOTIDE SEQUENCE [LARGE SCALE GENOMIC DNA]</scope>
    <source>
        <strain evidence="8 9">176SS1-4</strain>
    </source>
</reference>
<evidence type="ECO:0000313" key="9">
    <source>
        <dbReference type="Proteomes" id="UP000326554"/>
    </source>
</evidence>
<dbReference type="EMBL" id="VYQE01000001">
    <property type="protein sequence ID" value="KAA9010176.1"/>
    <property type="molecule type" value="Genomic_DNA"/>
</dbReference>
<dbReference type="Gene3D" id="1.10.150.130">
    <property type="match status" value="1"/>
</dbReference>
<keyword evidence="3 5" id="KW-0238">DNA-binding</keyword>
<dbReference type="InterPro" id="IPR038488">
    <property type="entry name" value="Integrase_DNA-bd_sf"/>
</dbReference>
<dbReference type="InterPro" id="IPR044068">
    <property type="entry name" value="CB"/>
</dbReference>
<dbReference type="Gene3D" id="1.10.443.10">
    <property type="entry name" value="Intergrase catalytic core"/>
    <property type="match status" value="1"/>
</dbReference>
<name>A0A5J5GP66_9RHOB</name>
<proteinExistence type="inferred from homology"/>
<dbReference type="CDD" id="cd00801">
    <property type="entry name" value="INT_P4_C"/>
    <property type="match status" value="1"/>
</dbReference>
<evidence type="ECO:0000313" key="8">
    <source>
        <dbReference type="EMBL" id="KAA9010176.1"/>
    </source>
</evidence>
<dbReference type="InterPro" id="IPR053876">
    <property type="entry name" value="Phage_int_M"/>
</dbReference>
<dbReference type="GO" id="GO:0015074">
    <property type="term" value="P:DNA integration"/>
    <property type="evidence" value="ECO:0007669"/>
    <property type="project" value="UniProtKB-KW"/>
</dbReference>
<dbReference type="Gene3D" id="3.30.160.390">
    <property type="entry name" value="Integrase, DNA-binding domain"/>
    <property type="match status" value="1"/>
</dbReference>
<dbReference type="PROSITE" id="PS51900">
    <property type="entry name" value="CB"/>
    <property type="match status" value="1"/>
</dbReference>
<dbReference type="Pfam" id="PF00589">
    <property type="entry name" value="Phage_integrase"/>
    <property type="match status" value="1"/>
</dbReference>
<dbReference type="InterPro" id="IPR050808">
    <property type="entry name" value="Phage_Integrase"/>
</dbReference>
<evidence type="ECO:0000256" key="5">
    <source>
        <dbReference type="PROSITE-ProRule" id="PRU01248"/>
    </source>
</evidence>
<feature type="domain" description="Tyr recombinase" evidence="6">
    <location>
        <begin position="196"/>
        <end position="372"/>
    </location>
</feature>
<comment type="caution">
    <text evidence="8">The sequence shown here is derived from an EMBL/GenBank/DDBJ whole genome shotgun (WGS) entry which is preliminary data.</text>
</comment>
<evidence type="ECO:0000256" key="3">
    <source>
        <dbReference type="ARBA" id="ARBA00023125"/>
    </source>
</evidence>
<evidence type="ECO:0000259" key="7">
    <source>
        <dbReference type="PROSITE" id="PS51900"/>
    </source>
</evidence>